<dbReference type="CDD" id="cd03257">
    <property type="entry name" value="ABC_NikE_OppD_transporters"/>
    <property type="match status" value="2"/>
</dbReference>
<dbReference type="SUPFAM" id="SSF52540">
    <property type="entry name" value="P-loop containing nucleoside triphosphate hydrolases"/>
    <property type="match status" value="2"/>
</dbReference>
<dbReference type="Proteomes" id="UP000092508">
    <property type="component" value="Unassembled WGS sequence"/>
</dbReference>
<protein>
    <submittedName>
        <fullName evidence="5">Microcin ABC transporter ATP-binding protein</fullName>
    </submittedName>
</protein>
<comment type="caution">
    <text evidence="5">The sequence shown here is derived from an EMBL/GenBank/DDBJ whole genome shotgun (WGS) entry which is preliminary data.</text>
</comment>
<gene>
    <name evidence="5" type="ORF">A9308_01000</name>
</gene>
<evidence type="ECO:0000313" key="6">
    <source>
        <dbReference type="Proteomes" id="UP000092508"/>
    </source>
</evidence>
<keyword evidence="2" id="KW-0547">Nucleotide-binding</keyword>
<evidence type="ECO:0000259" key="4">
    <source>
        <dbReference type="PROSITE" id="PS50893"/>
    </source>
</evidence>
<dbReference type="NCBIfam" id="NF008453">
    <property type="entry name" value="PRK11308.1"/>
    <property type="match status" value="2"/>
</dbReference>
<accession>A0A1B8Q8W4</accession>
<proteinExistence type="predicted"/>
<dbReference type="InterPro" id="IPR013563">
    <property type="entry name" value="Oligopep_ABC_C"/>
</dbReference>
<dbReference type="PANTHER" id="PTHR43776:SF8">
    <property type="entry name" value="ABC TRANSPORTER, ATP-BINDING PROTEIN"/>
    <property type="match status" value="1"/>
</dbReference>
<dbReference type="PANTHER" id="PTHR43776">
    <property type="entry name" value="TRANSPORT ATP-BINDING PROTEIN"/>
    <property type="match status" value="1"/>
</dbReference>
<keyword evidence="3 5" id="KW-0067">ATP-binding</keyword>
<dbReference type="GO" id="GO:0015833">
    <property type="term" value="P:peptide transport"/>
    <property type="evidence" value="ECO:0007669"/>
    <property type="project" value="InterPro"/>
</dbReference>
<evidence type="ECO:0000313" key="5">
    <source>
        <dbReference type="EMBL" id="OBX73687.1"/>
    </source>
</evidence>
<feature type="domain" description="ABC transporter" evidence="4">
    <location>
        <begin position="299"/>
        <end position="548"/>
    </location>
</feature>
<evidence type="ECO:0000256" key="1">
    <source>
        <dbReference type="ARBA" id="ARBA00022448"/>
    </source>
</evidence>
<dbReference type="GO" id="GO:0016887">
    <property type="term" value="F:ATP hydrolysis activity"/>
    <property type="evidence" value="ECO:0007669"/>
    <property type="project" value="InterPro"/>
</dbReference>
<dbReference type="InterPro" id="IPR017871">
    <property type="entry name" value="ABC_transporter-like_CS"/>
</dbReference>
<dbReference type="GO" id="GO:0055085">
    <property type="term" value="P:transmembrane transport"/>
    <property type="evidence" value="ECO:0007669"/>
    <property type="project" value="UniProtKB-ARBA"/>
</dbReference>
<dbReference type="AlphaFoldDB" id="A0A1B8Q8W4"/>
<organism evidence="5 6">
    <name type="scientific">Faucicola atlantae</name>
    <dbReference type="NCBI Taxonomy" id="34059"/>
    <lineage>
        <taxon>Bacteria</taxon>
        <taxon>Pseudomonadati</taxon>
        <taxon>Pseudomonadota</taxon>
        <taxon>Gammaproteobacteria</taxon>
        <taxon>Moraxellales</taxon>
        <taxon>Moraxellaceae</taxon>
        <taxon>Faucicola</taxon>
    </lineage>
</organism>
<dbReference type="Gene3D" id="3.40.50.300">
    <property type="entry name" value="P-loop containing nucleotide triphosphate hydrolases"/>
    <property type="match status" value="2"/>
</dbReference>
<sequence length="553" mass="60755">MGELLSMGELLKVKNLTIQTAYQALVKNLSYTLHAGETLALVGESGSGKSLSSLALLGLLPASLQVTGQAWLDEKPLPINPTPIGPAQLSRAQHRRNEHQWRQIRGRQIGMVFQEPMTALNPLHTVGKQLGESLALAGVVKAKRRAQALQLLEQVQLTDGADKLARYPHELSGGQRQRVVLALALAQQPQVLIADEPTTALDVTLRHDILALMQRLTAERGMALLLISHDLKLVRRYSDRIAVMQAGCIVEQGDTVALFANPQHSYTRALMTQEFGMPLTVEQDAPTVLSVQDVGVHYVRRQYIWQSPQVLTTLAAVSFSLHQGEALGIVGESGSGKTTLARALLKLLPRQAQVAGQVRLANAHLPATPNLLTLNQRQFRPYRRALQLVMQDPYASLNPRMDVQTLVAEGLVLADGSLSTTTRQQAVQEALALVQLPPEIAQRYPHELSGGQRQRVALARALVMRPQILLLDEPTAALDSQTQVLVVKLLRDLQARLGMSYIFISHDLQVVKALCQRILVLKDGQMVEIATTQDLFDHPQSPYTQALIQSIKV</sequence>
<evidence type="ECO:0000256" key="3">
    <source>
        <dbReference type="ARBA" id="ARBA00022840"/>
    </source>
</evidence>
<feature type="domain" description="ABC transporter" evidence="4">
    <location>
        <begin position="11"/>
        <end position="271"/>
    </location>
</feature>
<dbReference type="PROSITE" id="PS50893">
    <property type="entry name" value="ABC_TRANSPORTER_2"/>
    <property type="match status" value="2"/>
</dbReference>
<dbReference type="PROSITE" id="PS00211">
    <property type="entry name" value="ABC_TRANSPORTER_1"/>
    <property type="match status" value="2"/>
</dbReference>
<keyword evidence="1" id="KW-0813">Transport</keyword>
<dbReference type="SMART" id="SM00382">
    <property type="entry name" value="AAA"/>
    <property type="match status" value="2"/>
</dbReference>
<dbReference type="EMBL" id="LZMZ01000052">
    <property type="protein sequence ID" value="OBX73687.1"/>
    <property type="molecule type" value="Genomic_DNA"/>
</dbReference>
<dbReference type="InterPro" id="IPR003439">
    <property type="entry name" value="ABC_transporter-like_ATP-bd"/>
</dbReference>
<dbReference type="InterPro" id="IPR027417">
    <property type="entry name" value="P-loop_NTPase"/>
</dbReference>
<dbReference type="GO" id="GO:0005524">
    <property type="term" value="F:ATP binding"/>
    <property type="evidence" value="ECO:0007669"/>
    <property type="project" value="UniProtKB-KW"/>
</dbReference>
<dbReference type="Pfam" id="PF00005">
    <property type="entry name" value="ABC_tran"/>
    <property type="match status" value="2"/>
</dbReference>
<reference evidence="5 6" key="1">
    <citation type="submission" date="2016-06" db="EMBL/GenBank/DDBJ databases">
        <title>Draft genome of Moraxella atlantae CCUG 66109.</title>
        <authorList>
            <person name="Salva-Serra F."/>
            <person name="Engstrom-Jakobsson H."/>
            <person name="Thorell K."/>
            <person name="Gonzales-Siles L."/>
            <person name="Karlsson R."/>
            <person name="Boulund F."/>
            <person name="Engstrand L."/>
            <person name="Kristiansson E."/>
            <person name="Moore E."/>
        </authorList>
    </citation>
    <scope>NUCLEOTIDE SEQUENCE [LARGE SCALE GENOMIC DNA]</scope>
    <source>
        <strain evidence="5 6">CCUG 66109</strain>
    </source>
</reference>
<dbReference type="RefSeq" id="WP_067238728.1">
    <property type="nucleotide sequence ID" value="NZ_LZMZ01000052.1"/>
</dbReference>
<evidence type="ECO:0000256" key="2">
    <source>
        <dbReference type="ARBA" id="ARBA00022741"/>
    </source>
</evidence>
<dbReference type="InterPro" id="IPR050319">
    <property type="entry name" value="ABC_transp_ATP-bind"/>
</dbReference>
<name>A0A1B8Q8W4_9GAMM</name>
<dbReference type="STRING" id="34059.A9308_01000"/>
<dbReference type="InterPro" id="IPR003593">
    <property type="entry name" value="AAA+_ATPase"/>
</dbReference>
<dbReference type="Pfam" id="PF08352">
    <property type="entry name" value="oligo_HPY"/>
    <property type="match status" value="2"/>
</dbReference>